<evidence type="ECO:0000313" key="2">
    <source>
        <dbReference type="EMBL" id="WAR30422.1"/>
    </source>
</evidence>
<dbReference type="EMBL" id="CP111028">
    <property type="protein sequence ID" value="WAR30422.1"/>
    <property type="molecule type" value="Genomic_DNA"/>
</dbReference>
<name>A0ABY7G953_MYAAR</name>
<proteinExistence type="predicted"/>
<feature type="region of interest" description="Disordered" evidence="1">
    <location>
        <begin position="186"/>
        <end position="205"/>
    </location>
</feature>
<dbReference type="Proteomes" id="UP001164746">
    <property type="component" value="Chromosome 17"/>
</dbReference>
<gene>
    <name evidence="2" type="ORF">MAR_032964</name>
</gene>
<protein>
    <submittedName>
        <fullName evidence="2">Uncharacterized protein</fullName>
    </submittedName>
</protein>
<keyword evidence="3" id="KW-1185">Reference proteome</keyword>
<evidence type="ECO:0000313" key="3">
    <source>
        <dbReference type="Proteomes" id="UP001164746"/>
    </source>
</evidence>
<reference evidence="2" key="1">
    <citation type="submission" date="2022-11" db="EMBL/GenBank/DDBJ databases">
        <title>Centuries of genome instability and evolution in soft-shell clam transmissible cancer (bioRxiv).</title>
        <authorList>
            <person name="Hart S.F.M."/>
            <person name="Yonemitsu M.A."/>
            <person name="Giersch R.M."/>
            <person name="Beal B.F."/>
            <person name="Arriagada G."/>
            <person name="Davis B.W."/>
            <person name="Ostrander E.A."/>
            <person name="Goff S.P."/>
            <person name="Metzger M.J."/>
        </authorList>
    </citation>
    <scope>NUCLEOTIDE SEQUENCE</scope>
    <source>
        <strain evidence="2">MELC-2E11</strain>
        <tissue evidence="2">Siphon/mantle</tissue>
    </source>
</reference>
<sequence length="679" mass="77995">MTSQQDRAAAEISYRLKFKIKTRVGYSVVITEANDFINKETLRAAIAKTANGKYVKGRDGGVFTEYLDYDNDYDELFKTPVYKYMTPRTVYQPMSDDEKKAIDTLKKYLNKHPSVLSWHDGDEDTKCEFNGKHLHIAVFPVTNEGQIGKNTMFKNAKTHIHFMGGTEFMGANNETLLTTMESIKNLGLNPTKDTPNEKKKKLKSPKSKIFEDRKSVIADMTETLVEFMVPFNTIDRHKLFDKLISQEDQTEANTMLQILRNPQSASMIRTAQQEHAHNVISSFVSDSITPALTRYHCRIVCVLKFTILKTSNYKRHIWLYDKSNYGEFQNKLQATNWETILNSNNIDQTASSISDTIILAVLQTITNKIVTIRPNDIPWIYNTMRKQIKIRKKIHKLAKRQHPETAWSNFRNSRNKVIYIRKPNEEHENKLIIQVNNIVISPQYVLEAITSFDPSKACGPDLVSPRLIGEGATFLATPLSIYFKSVQNEALRIVSGATKYCNINSMFAEHKWESLADRCRKHKLITFYKIYHSLSPKYLTDIIPAQEQTRYNLRTTNNTPTIIVRTQLYQNYFLPATICEWNKLPYNIRNLPRTLPIFRHLPNRLIVSIGRESEHFLATRPAYSPMAPADTHIRLYAGREDTAVTSGQLSGSIQPLQGNPRLVSTENHSRTPQSDNTPD</sequence>
<accession>A0ABY7G953</accession>
<feature type="non-terminal residue" evidence="2">
    <location>
        <position position="1"/>
    </location>
</feature>
<organism evidence="2 3">
    <name type="scientific">Mya arenaria</name>
    <name type="common">Soft-shell clam</name>
    <dbReference type="NCBI Taxonomy" id="6604"/>
    <lineage>
        <taxon>Eukaryota</taxon>
        <taxon>Metazoa</taxon>
        <taxon>Spiralia</taxon>
        <taxon>Lophotrochozoa</taxon>
        <taxon>Mollusca</taxon>
        <taxon>Bivalvia</taxon>
        <taxon>Autobranchia</taxon>
        <taxon>Heteroconchia</taxon>
        <taxon>Euheterodonta</taxon>
        <taxon>Imparidentia</taxon>
        <taxon>Neoheterodontei</taxon>
        <taxon>Myida</taxon>
        <taxon>Myoidea</taxon>
        <taxon>Myidae</taxon>
        <taxon>Mya</taxon>
    </lineage>
</organism>
<evidence type="ECO:0000256" key="1">
    <source>
        <dbReference type="SAM" id="MobiDB-lite"/>
    </source>
</evidence>
<feature type="region of interest" description="Disordered" evidence="1">
    <location>
        <begin position="646"/>
        <end position="679"/>
    </location>
</feature>